<dbReference type="InterPro" id="IPR009057">
    <property type="entry name" value="Homeodomain-like_sf"/>
</dbReference>
<dbReference type="EMBL" id="JACYXT010000025">
    <property type="protein sequence ID" value="MBD9729366.1"/>
    <property type="molecule type" value="Genomic_DNA"/>
</dbReference>
<dbReference type="PANTHER" id="PTHR30055">
    <property type="entry name" value="HTH-TYPE TRANSCRIPTIONAL REGULATOR RUTR"/>
    <property type="match status" value="1"/>
</dbReference>
<gene>
    <name evidence="6" type="ORF">IHE70_40520</name>
</gene>
<keyword evidence="1" id="KW-0805">Transcription regulation</keyword>
<dbReference type="PROSITE" id="PS50977">
    <property type="entry name" value="HTH_TETR_2"/>
    <property type="match status" value="1"/>
</dbReference>
<keyword evidence="3" id="KW-0804">Transcription</keyword>
<dbReference type="SUPFAM" id="SSF46689">
    <property type="entry name" value="Homeodomain-like"/>
    <property type="match status" value="1"/>
</dbReference>
<dbReference type="InterPro" id="IPR047923">
    <property type="entry name" value="ArpA-like"/>
</dbReference>
<dbReference type="Pfam" id="PF00440">
    <property type="entry name" value="TetR_N"/>
    <property type="match status" value="1"/>
</dbReference>
<dbReference type="InterPro" id="IPR023772">
    <property type="entry name" value="DNA-bd_HTH_TetR-type_CS"/>
</dbReference>
<dbReference type="PROSITE" id="PS01081">
    <property type="entry name" value="HTH_TETR_1"/>
    <property type="match status" value="1"/>
</dbReference>
<name>A0A927LDZ2_9ACTN</name>
<evidence type="ECO:0000259" key="5">
    <source>
        <dbReference type="PROSITE" id="PS50977"/>
    </source>
</evidence>
<feature type="domain" description="HTH tetR-type" evidence="5">
    <location>
        <begin position="8"/>
        <end position="68"/>
    </location>
</feature>
<feature type="DNA-binding region" description="H-T-H motif" evidence="4">
    <location>
        <begin position="31"/>
        <end position="50"/>
    </location>
</feature>
<evidence type="ECO:0000256" key="2">
    <source>
        <dbReference type="ARBA" id="ARBA00023125"/>
    </source>
</evidence>
<dbReference type="AlphaFoldDB" id="A0A927LDZ2"/>
<evidence type="ECO:0000256" key="3">
    <source>
        <dbReference type="ARBA" id="ARBA00023163"/>
    </source>
</evidence>
<dbReference type="PRINTS" id="PR00455">
    <property type="entry name" value="HTHTETR"/>
</dbReference>
<dbReference type="RefSeq" id="WP_086800142.1">
    <property type="nucleotide sequence ID" value="NZ_JACYXT010000025.1"/>
</dbReference>
<evidence type="ECO:0000256" key="1">
    <source>
        <dbReference type="ARBA" id="ARBA00023015"/>
    </source>
</evidence>
<dbReference type="InterPro" id="IPR001647">
    <property type="entry name" value="HTH_TetR"/>
</dbReference>
<comment type="caution">
    <text evidence="6">The sequence shown here is derived from an EMBL/GenBank/DDBJ whole genome shotgun (WGS) entry which is preliminary data.</text>
</comment>
<dbReference type="PANTHER" id="PTHR30055:SF234">
    <property type="entry name" value="HTH-TYPE TRANSCRIPTIONAL REGULATOR BETI"/>
    <property type="match status" value="1"/>
</dbReference>
<keyword evidence="2 4" id="KW-0238">DNA-binding</keyword>
<dbReference type="SUPFAM" id="SSF48498">
    <property type="entry name" value="Tetracyclin repressor-like, C-terminal domain"/>
    <property type="match status" value="1"/>
</dbReference>
<dbReference type="Gene3D" id="1.10.357.10">
    <property type="entry name" value="Tetracycline Repressor, domain 2"/>
    <property type="match status" value="1"/>
</dbReference>
<evidence type="ECO:0000256" key="4">
    <source>
        <dbReference type="PROSITE-ProRule" id="PRU00335"/>
    </source>
</evidence>
<evidence type="ECO:0000313" key="7">
    <source>
        <dbReference type="Proteomes" id="UP000661025"/>
    </source>
</evidence>
<proteinExistence type="predicted"/>
<sequence length="202" mass="21993">MAKQERAVRTRENLIRSAAEVFDREGYAVASITTISARAGVSNGALHFHFASKAALAEAVAEAAALRLRDLVDQPPAGGGLQNLVDTTHQLARELRDDVVLRAGFELGRDAGRGRRADVRGHWQNRVEYLLTCADRAGELRADVSTQVVATAVVATTAGFEVLARRDGDWLSRRTVARFWELLLPTLATTELLPVLDARGTH</sequence>
<organism evidence="6 7">
    <name type="scientific">Streptomyces caniscabiei</name>
    <dbReference type="NCBI Taxonomy" id="2746961"/>
    <lineage>
        <taxon>Bacteria</taxon>
        <taxon>Bacillati</taxon>
        <taxon>Actinomycetota</taxon>
        <taxon>Actinomycetes</taxon>
        <taxon>Kitasatosporales</taxon>
        <taxon>Streptomycetaceae</taxon>
        <taxon>Streptomyces</taxon>
    </lineage>
</organism>
<evidence type="ECO:0000313" key="6">
    <source>
        <dbReference type="EMBL" id="MBD9729366.1"/>
    </source>
</evidence>
<dbReference type="InterPro" id="IPR036271">
    <property type="entry name" value="Tet_transcr_reg_TetR-rel_C_sf"/>
</dbReference>
<reference evidence="6" key="1">
    <citation type="submission" date="2020-09" db="EMBL/GenBank/DDBJ databases">
        <title>Streptomyces canutascabiei sp. nov., which causes potato common scab and is distributed across the world.</title>
        <authorList>
            <person name="Nguyen H.P."/>
            <person name="Weisberg A.J."/>
            <person name="Chang J.H."/>
            <person name="Clarke C.R."/>
        </authorList>
    </citation>
    <scope>NUCLEOTIDE SEQUENCE</scope>
    <source>
        <strain evidence="6">ID-01-6.2a</strain>
    </source>
</reference>
<dbReference type="NCBIfam" id="NF041196">
    <property type="entry name" value="ScbR_bind_reg"/>
    <property type="match status" value="1"/>
</dbReference>
<protein>
    <submittedName>
        <fullName evidence="6">TetR family transcriptional regulator</fullName>
    </submittedName>
</protein>
<dbReference type="Proteomes" id="UP000661025">
    <property type="component" value="Unassembled WGS sequence"/>
</dbReference>
<accession>A0A927LDZ2</accession>
<dbReference type="GO" id="GO:0000976">
    <property type="term" value="F:transcription cis-regulatory region binding"/>
    <property type="evidence" value="ECO:0007669"/>
    <property type="project" value="TreeGrafter"/>
</dbReference>
<dbReference type="GO" id="GO:0003700">
    <property type="term" value="F:DNA-binding transcription factor activity"/>
    <property type="evidence" value="ECO:0007669"/>
    <property type="project" value="TreeGrafter"/>
</dbReference>
<dbReference type="InterPro" id="IPR050109">
    <property type="entry name" value="HTH-type_TetR-like_transc_reg"/>
</dbReference>